<keyword evidence="4" id="KW-1185">Reference proteome</keyword>
<dbReference type="InterPro" id="IPR000160">
    <property type="entry name" value="GGDEF_dom"/>
</dbReference>
<organism evidence="3 5">
    <name type="scientific">Leptospira perolatii</name>
    <dbReference type="NCBI Taxonomy" id="2023191"/>
    <lineage>
        <taxon>Bacteria</taxon>
        <taxon>Pseudomonadati</taxon>
        <taxon>Spirochaetota</taxon>
        <taxon>Spirochaetia</taxon>
        <taxon>Leptospirales</taxon>
        <taxon>Leptospiraceae</taxon>
        <taxon>Leptospira</taxon>
    </lineage>
</organism>
<dbReference type="Gene3D" id="3.30.450.20">
    <property type="entry name" value="PAS domain"/>
    <property type="match status" value="1"/>
</dbReference>
<dbReference type="FunFam" id="3.30.70.270:FF:000001">
    <property type="entry name" value="Diguanylate cyclase domain protein"/>
    <property type="match status" value="1"/>
</dbReference>
<dbReference type="EMBL" id="NPDY01000008">
    <property type="protein sequence ID" value="PJZ69610.1"/>
    <property type="molecule type" value="Genomic_DNA"/>
</dbReference>
<dbReference type="Gene3D" id="3.30.70.270">
    <property type="match status" value="1"/>
</dbReference>
<dbReference type="NCBIfam" id="TIGR00254">
    <property type="entry name" value="GGDEF"/>
    <property type="match status" value="1"/>
</dbReference>
<reference evidence="4 5" key="1">
    <citation type="submission" date="2017-07" db="EMBL/GenBank/DDBJ databases">
        <title>Leptospira spp. isolated from tropical soils.</title>
        <authorList>
            <person name="Thibeaux R."/>
            <person name="Iraola G."/>
            <person name="Ferres I."/>
            <person name="Bierque E."/>
            <person name="Girault D."/>
            <person name="Soupe-Gilbert M.-E."/>
            <person name="Picardeau M."/>
            <person name="Goarant C."/>
        </authorList>
    </citation>
    <scope>NUCLEOTIDE SEQUENCE [LARGE SCALE GENOMIC DNA]</scope>
    <source>
        <strain evidence="3 5">FH1-B-B1</strain>
        <strain evidence="2 4">FH1-B-C1</strain>
    </source>
</reference>
<dbReference type="CDD" id="cd00130">
    <property type="entry name" value="PAS"/>
    <property type="match status" value="1"/>
</dbReference>
<dbReference type="OrthoDB" id="9805474at2"/>
<dbReference type="CDD" id="cd01949">
    <property type="entry name" value="GGDEF"/>
    <property type="match status" value="1"/>
</dbReference>
<evidence type="ECO:0000259" key="1">
    <source>
        <dbReference type="PROSITE" id="PS50887"/>
    </source>
</evidence>
<dbReference type="InterPro" id="IPR035965">
    <property type="entry name" value="PAS-like_dom_sf"/>
</dbReference>
<name>A0A2M9ZNG1_9LEPT</name>
<evidence type="ECO:0000313" key="3">
    <source>
        <dbReference type="EMBL" id="PJZ73597.1"/>
    </source>
</evidence>
<dbReference type="NCBIfam" id="TIGR00229">
    <property type="entry name" value="sensory_box"/>
    <property type="match status" value="1"/>
</dbReference>
<dbReference type="PANTHER" id="PTHR44757">
    <property type="entry name" value="DIGUANYLATE CYCLASE DGCP"/>
    <property type="match status" value="1"/>
</dbReference>
<dbReference type="SUPFAM" id="SSF55785">
    <property type="entry name" value="PYP-like sensor domain (PAS domain)"/>
    <property type="match status" value="1"/>
</dbReference>
<feature type="domain" description="GGDEF" evidence="1">
    <location>
        <begin position="176"/>
        <end position="309"/>
    </location>
</feature>
<dbReference type="InterPro" id="IPR013656">
    <property type="entry name" value="PAS_4"/>
</dbReference>
<dbReference type="PROSITE" id="PS50887">
    <property type="entry name" value="GGDEF"/>
    <property type="match status" value="1"/>
</dbReference>
<proteinExistence type="predicted"/>
<protein>
    <recommendedName>
        <fullName evidence="1">GGDEF domain-containing protein</fullName>
    </recommendedName>
</protein>
<dbReference type="InterPro" id="IPR029787">
    <property type="entry name" value="Nucleotide_cyclase"/>
</dbReference>
<dbReference type="InterPro" id="IPR043128">
    <property type="entry name" value="Rev_trsase/Diguanyl_cyclase"/>
</dbReference>
<sequence>MNQSSKREKRQPQDIKDIALLVADHIGAMLAYWDKNKICRFANNAYQEWFGKTREELIGIRLEDLLGPLYLQNLCFIEGVLRGTVQVFEREIPTPDGEIRHSLTTYTPDIEDGMVRGFFVHVADVTSLKMVEKELQAAKERAEELATHDFLTGLPNRVLLMDRIKKAIAMAERKNGMIAVMNMDMDNFKQVNDTYGHSEGDRLLIEIANRMKTALRESDTVTRLGGDEFILLALEIDTYTDIRVILGRLMESIRQPYEVQNEIFVPTFSTGIAVFPMDGRTPERLLISSDEAMYKAKKQGKDCFCFTRVGTI</sequence>
<dbReference type="GO" id="GO:0003824">
    <property type="term" value="F:catalytic activity"/>
    <property type="evidence" value="ECO:0007669"/>
    <property type="project" value="UniProtKB-ARBA"/>
</dbReference>
<dbReference type="InterPro" id="IPR052155">
    <property type="entry name" value="Biofilm_reg_signaling"/>
</dbReference>
<evidence type="ECO:0000313" key="2">
    <source>
        <dbReference type="EMBL" id="PJZ69610.1"/>
    </source>
</evidence>
<dbReference type="PANTHER" id="PTHR44757:SF2">
    <property type="entry name" value="BIOFILM ARCHITECTURE MAINTENANCE PROTEIN MBAA"/>
    <property type="match status" value="1"/>
</dbReference>
<dbReference type="Pfam" id="PF00990">
    <property type="entry name" value="GGDEF"/>
    <property type="match status" value="1"/>
</dbReference>
<dbReference type="Proteomes" id="UP000231962">
    <property type="component" value="Unassembled WGS sequence"/>
</dbReference>
<dbReference type="EMBL" id="NPDZ01000004">
    <property type="protein sequence ID" value="PJZ73597.1"/>
    <property type="molecule type" value="Genomic_DNA"/>
</dbReference>
<dbReference type="Pfam" id="PF08448">
    <property type="entry name" value="PAS_4"/>
    <property type="match status" value="1"/>
</dbReference>
<evidence type="ECO:0000313" key="4">
    <source>
        <dbReference type="Proteomes" id="UP000231962"/>
    </source>
</evidence>
<dbReference type="SUPFAM" id="SSF55073">
    <property type="entry name" value="Nucleotide cyclase"/>
    <property type="match status" value="1"/>
</dbReference>
<accession>A0A2M9ZNG1</accession>
<comment type="caution">
    <text evidence="3">The sequence shown here is derived from an EMBL/GenBank/DDBJ whole genome shotgun (WGS) entry which is preliminary data.</text>
</comment>
<dbReference type="Proteomes" id="UP000231990">
    <property type="component" value="Unassembled WGS sequence"/>
</dbReference>
<dbReference type="InterPro" id="IPR000014">
    <property type="entry name" value="PAS"/>
</dbReference>
<evidence type="ECO:0000313" key="5">
    <source>
        <dbReference type="Proteomes" id="UP000231990"/>
    </source>
</evidence>
<gene>
    <name evidence="2" type="ORF">CH360_10000</name>
    <name evidence="3" type="ORF">CH373_08855</name>
</gene>
<dbReference type="SMART" id="SM00267">
    <property type="entry name" value="GGDEF"/>
    <property type="match status" value="1"/>
</dbReference>
<dbReference type="AlphaFoldDB" id="A0A2M9ZNG1"/>
<dbReference type="RefSeq" id="WP_100713893.1">
    <property type="nucleotide sequence ID" value="NZ_NPDY01000008.1"/>
</dbReference>